<dbReference type="GO" id="GO:0016491">
    <property type="term" value="F:oxidoreductase activity"/>
    <property type="evidence" value="ECO:0007669"/>
    <property type="project" value="UniProtKB-KW"/>
</dbReference>
<dbReference type="InterPro" id="IPR036291">
    <property type="entry name" value="NAD(P)-bd_dom_sf"/>
</dbReference>
<evidence type="ECO:0000313" key="6">
    <source>
        <dbReference type="EMBL" id="KDN42500.1"/>
    </source>
</evidence>
<evidence type="ECO:0000256" key="1">
    <source>
        <dbReference type="ARBA" id="ARBA00006484"/>
    </source>
</evidence>
<evidence type="ECO:0000256" key="5">
    <source>
        <dbReference type="SAM" id="MobiDB-lite"/>
    </source>
</evidence>
<dbReference type="STRING" id="1037660.A0A066VVC1"/>
<dbReference type="PRINTS" id="PR00080">
    <property type="entry name" value="SDRFAMILY"/>
</dbReference>
<gene>
    <name evidence="6" type="ORF">K437DRAFT_257840</name>
</gene>
<dbReference type="Gene3D" id="3.40.50.720">
    <property type="entry name" value="NAD(P)-binding Rossmann-like Domain"/>
    <property type="match status" value="1"/>
</dbReference>
<keyword evidence="3" id="KW-0560">Oxidoreductase</keyword>
<sequence length="385" mass="42075">MGKFSITDLPDLSGKVAIVTGGTNGLGEISVRNLALKGAKVYFTARSESKARATIERAQANFDTLKSKANKEGVTVKGEELDLRILQCDLTDMSTVQAAAQDFLSKEERLDILMNNAAVCALDHELTKDGVEIQNGTNLISHYFLVMLLLPIMIKTSKLPEYTAVTPEMGARRTVRIVNMSSLGHKMIAPRQNWRTLADVNDGFEDQKFGAFKRYGMSKLACIVFTRELARLLRDQAHEDGVSVVCVDPGQSRTGLLNGPLQQYGFLFKIYIAFSSPTWIPAEQAVETQLFAACSPQVDQRALNGAYIRGNGKESPMSDAAADKDGHLGKEVMQFCKNFVKEKFALDVDHQLGLSNPEAAKVKQNDTKEAAAPTQETAQPVSPAA</sequence>
<dbReference type="PANTHER" id="PTHR24320:SF282">
    <property type="entry name" value="WW DOMAIN-CONTAINING OXIDOREDUCTASE"/>
    <property type="match status" value="1"/>
</dbReference>
<evidence type="ECO:0000256" key="4">
    <source>
        <dbReference type="RuleBase" id="RU000363"/>
    </source>
</evidence>
<dbReference type="HOGENOM" id="CLU_010194_44_6_1"/>
<keyword evidence="2" id="KW-0521">NADP</keyword>
<feature type="compositionally biased region" description="Polar residues" evidence="5">
    <location>
        <begin position="374"/>
        <end position="385"/>
    </location>
</feature>
<reference evidence="6 7" key="1">
    <citation type="submission" date="2014-05" db="EMBL/GenBank/DDBJ databases">
        <title>Draft genome sequence of a rare smut relative, Tilletiaria anomala UBC 951.</title>
        <authorList>
            <consortium name="DOE Joint Genome Institute"/>
            <person name="Toome M."/>
            <person name="Kuo A."/>
            <person name="Henrissat B."/>
            <person name="Lipzen A."/>
            <person name="Tritt A."/>
            <person name="Yoshinaga Y."/>
            <person name="Zane M."/>
            <person name="Barry K."/>
            <person name="Grigoriev I.V."/>
            <person name="Spatafora J.W."/>
            <person name="Aimea M.C."/>
        </authorList>
    </citation>
    <scope>NUCLEOTIDE SEQUENCE [LARGE SCALE GENOMIC DNA]</scope>
    <source>
        <strain evidence="6 7">UBC 951</strain>
    </source>
</reference>
<dbReference type="SUPFAM" id="SSF51735">
    <property type="entry name" value="NAD(P)-binding Rossmann-fold domains"/>
    <property type="match status" value="1"/>
</dbReference>
<accession>A0A066VVC1</accession>
<dbReference type="FunCoup" id="A0A066VVC1">
    <property type="interactions" value="113"/>
</dbReference>
<dbReference type="OrthoDB" id="191139at2759"/>
<evidence type="ECO:0000256" key="2">
    <source>
        <dbReference type="ARBA" id="ARBA00022857"/>
    </source>
</evidence>
<dbReference type="InterPro" id="IPR002347">
    <property type="entry name" value="SDR_fam"/>
</dbReference>
<protein>
    <submittedName>
        <fullName evidence="6">NAD(P)-binding protein</fullName>
    </submittedName>
</protein>
<dbReference type="PRINTS" id="PR00081">
    <property type="entry name" value="GDHRDH"/>
</dbReference>
<keyword evidence="7" id="KW-1185">Reference proteome</keyword>
<feature type="compositionally biased region" description="Basic and acidic residues" evidence="5">
    <location>
        <begin position="360"/>
        <end position="369"/>
    </location>
</feature>
<comment type="caution">
    <text evidence="6">The sequence shown here is derived from an EMBL/GenBank/DDBJ whole genome shotgun (WGS) entry which is preliminary data.</text>
</comment>
<dbReference type="InParanoid" id="A0A066VVC1"/>
<evidence type="ECO:0000313" key="7">
    <source>
        <dbReference type="Proteomes" id="UP000027361"/>
    </source>
</evidence>
<dbReference type="RefSeq" id="XP_013242069.1">
    <property type="nucleotide sequence ID" value="XM_013386615.1"/>
</dbReference>
<organism evidence="6 7">
    <name type="scientific">Tilletiaria anomala (strain ATCC 24038 / CBS 436.72 / UBC 951)</name>
    <dbReference type="NCBI Taxonomy" id="1037660"/>
    <lineage>
        <taxon>Eukaryota</taxon>
        <taxon>Fungi</taxon>
        <taxon>Dikarya</taxon>
        <taxon>Basidiomycota</taxon>
        <taxon>Ustilaginomycotina</taxon>
        <taxon>Exobasidiomycetes</taxon>
        <taxon>Georgefischeriales</taxon>
        <taxon>Tilletiariaceae</taxon>
        <taxon>Tilletiaria</taxon>
    </lineage>
</organism>
<dbReference type="EMBL" id="JMSN01000069">
    <property type="protein sequence ID" value="KDN42500.1"/>
    <property type="molecule type" value="Genomic_DNA"/>
</dbReference>
<dbReference type="Proteomes" id="UP000027361">
    <property type="component" value="Unassembled WGS sequence"/>
</dbReference>
<evidence type="ECO:0000256" key="3">
    <source>
        <dbReference type="ARBA" id="ARBA00023002"/>
    </source>
</evidence>
<feature type="region of interest" description="Disordered" evidence="5">
    <location>
        <begin position="357"/>
        <end position="385"/>
    </location>
</feature>
<name>A0A066VVC1_TILAU</name>
<dbReference type="GeneID" id="25264803"/>
<comment type="similarity">
    <text evidence="1 4">Belongs to the short-chain dehydrogenases/reductases (SDR) family.</text>
</comment>
<proteinExistence type="inferred from homology"/>
<dbReference type="PANTHER" id="PTHR24320">
    <property type="entry name" value="RETINOL DEHYDROGENASE"/>
    <property type="match status" value="1"/>
</dbReference>
<dbReference type="AlphaFoldDB" id="A0A066VVC1"/>
<dbReference type="OMA" id="NINRWIY"/>
<dbReference type="Pfam" id="PF00106">
    <property type="entry name" value="adh_short"/>
    <property type="match status" value="1"/>
</dbReference>